<dbReference type="Proteomes" id="UP000807309">
    <property type="component" value="Unassembled WGS sequence"/>
</dbReference>
<feature type="transmembrane region" description="Helical" evidence="2">
    <location>
        <begin position="183"/>
        <end position="206"/>
    </location>
</feature>
<organism evidence="3 4">
    <name type="scientific">Nocardia abscessus</name>
    <dbReference type="NCBI Taxonomy" id="120957"/>
    <lineage>
        <taxon>Bacteria</taxon>
        <taxon>Bacillati</taxon>
        <taxon>Actinomycetota</taxon>
        <taxon>Actinomycetes</taxon>
        <taxon>Mycobacteriales</taxon>
        <taxon>Nocardiaceae</taxon>
        <taxon>Nocardia</taxon>
    </lineage>
</organism>
<reference evidence="3 4" key="1">
    <citation type="submission" date="2020-10" db="EMBL/GenBank/DDBJ databases">
        <title>Identification of Nocardia species via Next-generation sequencing and recognition of intraspecies genetic diversity.</title>
        <authorList>
            <person name="Li P."/>
            <person name="Li P."/>
            <person name="Lu B."/>
        </authorList>
    </citation>
    <scope>NUCLEOTIDE SEQUENCE [LARGE SCALE GENOMIC DNA]</scope>
    <source>
        <strain evidence="3 4">N-11</strain>
    </source>
</reference>
<name>A0ABS0C9B3_9NOCA</name>
<keyword evidence="2" id="KW-0812">Transmembrane</keyword>
<proteinExistence type="predicted"/>
<feature type="transmembrane region" description="Helical" evidence="2">
    <location>
        <begin position="28"/>
        <end position="50"/>
    </location>
</feature>
<comment type="caution">
    <text evidence="3">The sequence shown here is derived from an EMBL/GenBank/DDBJ whole genome shotgun (WGS) entry which is preliminary data.</text>
</comment>
<gene>
    <name evidence="3" type="ORF">IU470_14920</name>
</gene>
<feature type="region of interest" description="Disordered" evidence="1">
    <location>
        <begin position="252"/>
        <end position="326"/>
    </location>
</feature>
<keyword evidence="2" id="KW-0472">Membrane</keyword>
<keyword evidence="4" id="KW-1185">Reference proteome</keyword>
<accession>A0ABS0C9B3</accession>
<evidence type="ECO:0000313" key="4">
    <source>
        <dbReference type="Proteomes" id="UP000807309"/>
    </source>
</evidence>
<dbReference type="RefSeq" id="WP_195033511.1">
    <property type="nucleotide sequence ID" value="NZ_JADLRE010000010.1"/>
</dbReference>
<evidence type="ECO:0000313" key="3">
    <source>
        <dbReference type="EMBL" id="MBF6226391.1"/>
    </source>
</evidence>
<evidence type="ECO:0000256" key="1">
    <source>
        <dbReference type="SAM" id="MobiDB-lite"/>
    </source>
</evidence>
<sequence length="326" mass="35006">MRTSGSAIDYQQGLSDAWSSVATFVPEFAGFLVILFIGWLVAKATAAIVGKVLRRVGFDRLAERGGIRQVLSRSRYDAGEVLAKLAYYAILLIALQLGFGVFGPNPVSETITGVVAWLPKAGVAIVILVVAGAVAHAVRDMVGSLLGGLSYGAMVGRIGAVFVWGVGIVAALDQVGVATSVTLPILVTVLATIGGILVVGVGGGMIRPMQQRWENWLSGLEEQMPAVRGHAAAYRHGRADAAREQLWMDQQAARGQQWEDLPGPDEDWLWDRSVGSDEGGQWQGGPAQHWEQHGARPRGRHRGEGPRPVYPKPGEYSDYLDGDDFR</sequence>
<dbReference type="InterPro" id="IPR008910">
    <property type="entry name" value="MSC_TM_helix"/>
</dbReference>
<dbReference type="Pfam" id="PF05552">
    <property type="entry name" value="MS_channel_1st_1"/>
    <property type="match status" value="2"/>
</dbReference>
<evidence type="ECO:0000256" key="2">
    <source>
        <dbReference type="SAM" id="Phobius"/>
    </source>
</evidence>
<protein>
    <submittedName>
        <fullName evidence="3">Uncharacterized protein</fullName>
    </submittedName>
</protein>
<keyword evidence="2" id="KW-1133">Transmembrane helix</keyword>
<feature type="transmembrane region" description="Helical" evidence="2">
    <location>
        <begin position="149"/>
        <end position="171"/>
    </location>
</feature>
<feature type="transmembrane region" description="Helical" evidence="2">
    <location>
        <begin position="114"/>
        <end position="137"/>
    </location>
</feature>
<dbReference type="EMBL" id="JADLRE010000010">
    <property type="protein sequence ID" value="MBF6226391.1"/>
    <property type="molecule type" value="Genomic_DNA"/>
</dbReference>
<feature type="transmembrane region" description="Helical" evidence="2">
    <location>
        <begin position="81"/>
        <end position="102"/>
    </location>
</feature>